<dbReference type="PANTHER" id="PTHR42763">
    <property type="entry name" value="ADP-GLUCOSE PHOSPHORYLASE"/>
    <property type="match status" value="1"/>
</dbReference>
<evidence type="ECO:0000313" key="5">
    <source>
        <dbReference type="EMBL" id="AAK80788.1"/>
    </source>
</evidence>
<dbReference type="Gene3D" id="3.30.428.10">
    <property type="entry name" value="HIT-like"/>
    <property type="match status" value="2"/>
</dbReference>
<dbReference type="STRING" id="272562.CA_C2844"/>
<dbReference type="KEGG" id="cac:CA_C2844"/>
<reference evidence="5 6" key="1">
    <citation type="journal article" date="2001" name="J. Bacteriol.">
        <title>Genome sequence and comparative analysis of the solvent-producing bacterium Clostridium acetobutylicum.</title>
        <authorList>
            <person name="Nolling J."/>
            <person name="Breton G."/>
            <person name="Omelchenko M.V."/>
            <person name="Makarova K.S."/>
            <person name="Zeng Q."/>
            <person name="Gibson R."/>
            <person name="Lee H.M."/>
            <person name="Dubois J."/>
            <person name="Qiu D."/>
            <person name="Hitti J."/>
            <person name="Wolf Y.I."/>
            <person name="Tatusov R.L."/>
            <person name="Sabathe F."/>
            <person name="Doucette-Stamm L."/>
            <person name="Soucaille P."/>
            <person name="Daly M.J."/>
            <person name="Bennett G.N."/>
            <person name="Koonin E.V."/>
            <person name="Smith D.R."/>
        </authorList>
    </citation>
    <scope>NUCLEOTIDE SEQUENCE [LARGE SCALE GENOMIC DNA]</scope>
    <source>
        <strain evidence="6">ATCC 824 / DSM 792 / JCM 1419 / LMG 5710 / VKM B-1787</strain>
    </source>
</reference>
<keyword evidence="5" id="KW-0808">Transferase</keyword>
<dbReference type="EC" id="2.7.7.12" evidence="1"/>
<dbReference type="eggNOG" id="COG1085">
    <property type="taxonomic scope" value="Bacteria"/>
</dbReference>
<gene>
    <name evidence="5" type="primary">galT</name>
    <name evidence="5" type="ordered locus">CA_C2844</name>
</gene>
<feature type="binding site" evidence="3">
    <location>
        <position position="45"/>
    </location>
    <ligand>
        <name>Zn(2+)</name>
        <dbReference type="ChEBI" id="CHEBI:29105"/>
    </ligand>
</feature>
<keyword evidence="5" id="KW-0548">Nucleotidyltransferase</keyword>
<dbReference type="InterPro" id="IPR001937">
    <property type="entry name" value="GalP_UDPtransf1"/>
</dbReference>
<dbReference type="EMBL" id="AE001437">
    <property type="protein sequence ID" value="AAK80788.1"/>
    <property type="molecule type" value="Genomic_DNA"/>
</dbReference>
<dbReference type="GO" id="GO:0008108">
    <property type="term" value="F:UDP-glucose:hexose-1-phosphate uridylyltransferase activity"/>
    <property type="evidence" value="ECO:0007669"/>
    <property type="project" value="UniProtKB-UniRule"/>
</dbReference>
<feature type="binding site" evidence="3">
    <location>
        <position position="98"/>
    </location>
    <ligand>
        <name>Zn(2+)</name>
        <dbReference type="ChEBI" id="CHEBI:29105"/>
    </ligand>
</feature>
<protein>
    <recommendedName>
        <fullName evidence="1">Galactose-1-phosphate uridylyltransferase</fullName>
        <ecNumber evidence="1">2.7.7.12</ecNumber>
    </recommendedName>
</protein>
<dbReference type="InterPro" id="IPR036265">
    <property type="entry name" value="HIT-like_sf"/>
</dbReference>
<keyword evidence="3" id="KW-0479">Metal-binding</keyword>
<evidence type="ECO:0000256" key="2">
    <source>
        <dbReference type="PIRSR" id="PIRSR000808-1"/>
    </source>
</evidence>
<feature type="binding site" evidence="3">
    <location>
        <position position="42"/>
    </location>
    <ligand>
        <name>Zn(2+)</name>
        <dbReference type="ChEBI" id="CHEBI:29105"/>
    </ligand>
</feature>
<feature type="active site" description="Tele-UMP-histidine intermediate" evidence="2">
    <location>
        <position position="151"/>
    </location>
</feature>
<evidence type="ECO:0000259" key="4">
    <source>
        <dbReference type="Pfam" id="PF16285"/>
    </source>
</evidence>
<dbReference type="PIR" id="A97250">
    <property type="entry name" value="A97250"/>
</dbReference>
<keyword evidence="6" id="KW-1185">Reference proteome</keyword>
<dbReference type="PATRIC" id="fig|272562.8.peg.3029"/>
<comment type="cofactor">
    <cofactor evidence="3">
        <name>Zn(2+)</name>
        <dbReference type="ChEBI" id="CHEBI:29105"/>
    </cofactor>
    <text evidence="3">Binds 1 zinc ion per subunit.</text>
</comment>
<keyword evidence="3" id="KW-0862">Zinc</keyword>
<feature type="domain" description="DUF4931" evidence="4">
    <location>
        <begin position="28"/>
        <end position="158"/>
    </location>
</feature>
<dbReference type="Pfam" id="PF16285">
    <property type="entry name" value="DUF4931_N"/>
    <property type="match status" value="1"/>
</dbReference>
<dbReference type="PIRSF" id="PIRSF000808">
    <property type="entry name" value="GalT"/>
    <property type="match status" value="1"/>
</dbReference>
<dbReference type="InterPro" id="IPR046322">
    <property type="entry name" value="DUF4931"/>
</dbReference>
<dbReference type="OrthoDB" id="9769064at2"/>
<dbReference type="HOGENOM" id="CLU_029960_1_0_9"/>
<dbReference type="PANTHER" id="PTHR42763:SF2">
    <property type="entry name" value="ADP-GLUCOSE PHOSPHORYLASE"/>
    <property type="match status" value="1"/>
</dbReference>
<dbReference type="GO" id="GO:0006012">
    <property type="term" value="P:galactose metabolic process"/>
    <property type="evidence" value="ECO:0007669"/>
    <property type="project" value="UniProtKB-UniRule"/>
</dbReference>
<evidence type="ECO:0000256" key="1">
    <source>
        <dbReference type="NCBIfam" id="TIGR00209"/>
    </source>
</evidence>
<dbReference type="NCBIfam" id="TIGR00209">
    <property type="entry name" value="galT_1"/>
    <property type="match status" value="1"/>
</dbReference>
<evidence type="ECO:0000313" key="6">
    <source>
        <dbReference type="Proteomes" id="UP000000814"/>
    </source>
</evidence>
<evidence type="ECO:0000256" key="3">
    <source>
        <dbReference type="PIRSR" id="PIRSR000808-3"/>
    </source>
</evidence>
<proteinExistence type="predicted"/>
<dbReference type="InterPro" id="IPR053177">
    <property type="entry name" value="ADP-glucose_phosphorylase"/>
</dbReference>
<sequence length="314" mass="37202">MSIRRNSINNTTVIINKKRAERPVELKSKKKKEEKVQYEKECPFCIGNEYRTPAVIYDTKEPYHVRVSENKYPIVKEKSMDNNEVFGNHYVVIEGKNHSDNMYEFTKEQMREIIKAYKNTVYKLYENEDIKYVQIFKNCGKDSGASLKHPHSQIVGINIVPDEISREIKGTKKYYEENKECFYCSRLKKEVQYKKRIIHMGKYFTAFCPYDSTYQYKVTIMKNKHQSNFGLDELEMMELGEIITLILKKLNNISYNCSYNMCFHFLKEENEFYHFYVDIIPRLNPMGGFEIGTGIMINTVDPEVAAEIFRNIQL</sequence>
<dbReference type="GeneID" id="44999329"/>
<dbReference type="SUPFAM" id="SSF54197">
    <property type="entry name" value="HIT-like"/>
    <property type="match status" value="2"/>
</dbReference>
<dbReference type="AlphaFoldDB" id="Q97F96"/>
<accession>Q97F96</accession>
<organism evidence="5 6">
    <name type="scientific">Clostridium acetobutylicum (strain ATCC 824 / DSM 792 / JCM 1419 / IAM 19013 / LMG 5710 / NBRC 13948 / NRRL B-527 / VKM B-1787 / 2291 / W)</name>
    <dbReference type="NCBI Taxonomy" id="272562"/>
    <lineage>
        <taxon>Bacteria</taxon>
        <taxon>Bacillati</taxon>
        <taxon>Bacillota</taxon>
        <taxon>Clostridia</taxon>
        <taxon>Eubacteriales</taxon>
        <taxon>Clostridiaceae</taxon>
        <taxon>Clostridium</taxon>
    </lineage>
</organism>
<dbReference type="Proteomes" id="UP000000814">
    <property type="component" value="Chromosome"/>
</dbReference>
<dbReference type="GO" id="GO:0008270">
    <property type="term" value="F:zinc ion binding"/>
    <property type="evidence" value="ECO:0007669"/>
    <property type="project" value="InterPro"/>
</dbReference>
<dbReference type="RefSeq" id="WP_010966129.1">
    <property type="nucleotide sequence ID" value="NC_003030.1"/>
</dbReference>
<feature type="binding site" evidence="3">
    <location>
        <position position="149"/>
    </location>
    <ligand>
        <name>Zn(2+)</name>
        <dbReference type="ChEBI" id="CHEBI:29105"/>
    </ligand>
</feature>
<name>Q97F96_CLOAB</name>